<dbReference type="EMBL" id="KX607102">
    <property type="protein sequence ID" value="AON96508.1"/>
    <property type="molecule type" value="Genomic_DNA"/>
</dbReference>
<reference evidence="1" key="1">
    <citation type="submission" date="2016-07" db="EMBL/GenBank/DDBJ databases">
        <authorList>
            <person name="Vestergaard G."/>
            <person name="Garrett R.A."/>
        </authorList>
    </citation>
    <scope>NUCLEOTIDE SEQUENCE [LARGE SCALE GENOMIC DNA]</scope>
    <source>
        <strain evidence="1">ATV.v1</strain>
    </source>
</reference>
<protein>
    <submittedName>
        <fullName evidence="1">Uncharacterized protein</fullName>
    </submittedName>
</protein>
<name>A0A1C9EG90_ATV</name>
<dbReference type="Proteomes" id="UP000225139">
    <property type="component" value="Segment"/>
</dbReference>
<sequence length="161" mass="19237">MIRQTKTIRVFLKPKSKMVFDNERTKEIRKKHPYWFVQGDLRVNKTAVIFFSDTQGKKGIPYVPVSPGKYQVEYYDDKIVITKLMTLQKIYTCLVFPISRKAYLLDEYTIVDSTAEKNAINIYFDRPMKYKKEKMSGTWYKYIFEEDISTYFMQAKARIKS</sequence>
<proteinExistence type="predicted"/>
<evidence type="ECO:0000313" key="1">
    <source>
        <dbReference type="EMBL" id="AON96508.1"/>
    </source>
</evidence>
<organism evidence="1">
    <name type="scientific">Acidianus two-tailed phage variant 1</name>
    <dbReference type="NCBI Taxonomy" id="1898550"/>
    <lineage>
        <taxon>Viruses</taxon>
        <taxon>Viruses incertae sedis</taxon>
        <taxon>Bicaudaviridae</taxon>
        <taxon>Bicaudavirus</taxon>
        <taxon>Acidianus two-tailed virus</taxon>
    </lineage>
</organism>
<accession>A0A1C9EG90</accession>